<sequence length="277" mass="30624">MAQYRYSASGDSHSTCKVTDHPSLLAGHEIWAREVHNVKRPRSFLHVWTPESLERLEAAWRPTEKFPTFTGMWDSLTPDVVAQGSDPKPKTVTPRGDVIRARHRAIIELLNDDLFLLCAAAAAAYPAPSPLLQPAMRRVDALFASVSEAVLDSRERLLADPEAPLTDLSYVPLVSPFDDKPMRSSDKADAENASLPSLVEQQQKTTLSIREKLLAEAEELLPHLSLALMQSTDRGTRLKQLSEISTELYGTAAQRRRRSLDGAVILTPGLLAPIFLA</sequence>
<keyword evidence="2" id="KW-1185">Reference proteome</keyword>
<accession>A0A8J6BBE9</accession>
<name>A0A8J6BBE9_9EUKA</name>
<proteinExistence type="predicted"/>
<reference evidence="1" key="1">
    <citation type="submission" date="2021-05" db="EMBL/GenBank/DDBJ databases">
        <title>A free-living protist that lacks canonical eukaryotic 1 DNA replication and segregation systems.</title>
        <authorList>
            <person name="Salas-Leiva D.E."/>
            <person name="Tromer E.C."/>
            <person name="Curtis B.A."/>
            <person name="Jerlstrom-Hultqvist J."/>
            <person name="Kolisko M."/>
            <person name="Yi Z."/>
            <person name="Salas-Leiva J.S."/>
            <person name="Gallot-Lavallee L."/>
            <person name="Kops G.J.P.L."/>
            <person name="Archibald J.M."/>
            <person name="Simpson A.G.B."/>
            <person name="Roger A.J."/>
        </authorList>
    </citation>
    <scope>NUCLEOTIDE SEQUENCE</scope>
    <source>
        <strain evidence="1">BICM</strain>
    </source>
</reference>
<protein>
    <submittedName>
        <fullName evidence="1">Uncharacterized protein</fullName>
    </submittedName>
</protein>
<dbReference type="Proteomes" id="UP000717585">
    <property type="component" value="Unassembled WGS sequence"/>
</dbReference>
<gene>
    <name evidence="1" type="ORF">J8273_1800</name>
</gene>
<comment type="caution">
    <text evidence="1">The sequence shown here is derived from an EMBL/GenBank/DDBJ whole genome shotgun (WGS) entry which is preliminary data.</text>
</comment>
<dbReference type="AlphaFoldDB" id="A0A8J6BBE9"/>
<organism evidence="1 2">
    <name type="scientific">Carpediemonas membranifera</name>
    <dbReference type="NCBI Taxonomy" id="201153"/>
    <lineage>
        <taxon>Eukaryota</taxon>
        <taxon>Metamonada</taxon>
        <taxon>Carpediemonas-like organisms</taxon>
        <taxon>Carpediemonas</taxon>
    </lineage>
</organism>
<evidence type="ECO:0000313" key="2">
    <source>
        <dbReference type="Proteomes" id="UP000717585"/>
    </source>
</evidence>
<evidence type="ECO:0000313" key="1">
    <source>
        <dbReference type="EMBL" id="KAG9396767.1"/>
    </source>
</evidence>
<dbReference type="EMBL" id="JAHDYR010000005">
    <property type="protein sequence ID" value="KAG9396767.1"/>
    <property type="molecule type" value="Genomic_DNA"/>
</dbReference>